<dbReference type="EMBL" id="JADHOK010000026">
    <property type="protein sequence ID" value="MBL6761667.1"/>
    <property type="molecule type" value="Genomic_DNA"/>
</dbReference>
<protein>
    <submittedName>
        <fullName evidence="1">DUF3572 domain-containing protein</fullName>
    </submittedName>
</protein>
<proteinExistence type="predicted"/>
<organism evidence="1 2">
    <name type="scientific">PS1 clade bacterium</name>
    <dbReference type="NCBI Taxonomy" id="2175152"/>
    <lineage>
        <taxon>Bacteria</taxon>
        <taxon>Pseudomonadati</taxon>
        <taxon>Pseudomonadota</taxon>
        <taxon>Alphaproteobacteria</taxon>
        <taxon>PS1 clade</taxon>
    </lineage>
</organism>
<reference evidence="1" key="1">
    <citation type="submission" date="2020-10" db="EMBL/GenBank/DDBJ databases">
        <title>Microbiome of the Black Sea water column analyzed by genome centric metagenomics.</title>
        <authorList>
            <person name="Cabello-Yeves P.J."/>
            <person name="Callieri C."/>
            <person name="Picazo A."/>
            <person name="Mehrshad M."/>
            <person name="Haro-Moreno J.M."/>
            <person name="Roda-Garcia J."/>
            <person name="Dzembekova N."/>
            <person name="Slabakova V."/>
            <person name="Slabakova N."/>
            <person name="Moncheva S."/>
            <person name="Rodriguez-Valera F."/>
        </authorList>
    </citation>
    <scope>NUCLEOTIDE SEQUENCE</scope>
    <source>
        <strain evidence="1">BS307-5m-G5</strain>
    </source>
</reference>
<dbReference type="InterPro" id="IPR021955">
    <property type="entry name" value="DUF3572"/>
</dbReference>
<evidence type="ECO:0000313" key="2">
    <source>
        <dbReference type="Proteomes" id="UP000785783"/>
    </source>
</evidence>
<accession>A0A937L587</accession>
<sequence length="92" mass="10012">MQRDAAEILALKALTYLAGLDEMMDRFAALSGMGPGDILERAADPEMLAGVLDFFLFDEALLTEFCEAHEINPEHPAQARAALPGGDLPHWT</sequence>
<name>A0A937L587_9PROT</name>
<gene>
    <name evidence="1" type="ORF">ISQ19_03110</name>
</gene>
<dbReference type="AlphaFoldDB" id="A0A937L587"/>
<dbReference type="Proteomes" id="UP000785783">
    <property type="component" value="Unassembled WGS sequence"/>
</dbReference>
<comment type="caution">
    <text evidence="1">The sequence shown here is derived from an EMBL/GenBank/DDBJ whole genome shotgun (WGS) entry which is preliminary data.</text>
</comment>
<dbReference type="Pfam" id="PF12096">
    <property type="entry name" value="DUF3572"/>
    <property type="match status" value="1"/>
</dbReference>
<evidence type="ECO:0000313" key="1">
    <source>
        <dbReference type="EMBL" id="MBL6761667.1"/>
    </source>
</evidence>